<evidence type="ECO:0000256" key="1">
    <source>
        <dbReference type="SAM" id="SignalP"/>
    </source>
</evidence>
<dbReference type="Pfam" id="PF12771">
    <property type="entry name" value="SusD-like_2"/>
    <property type="match status" value="1"/>
</dbReference>
<dbReference type="SUPFAM" id="SSF48452">
    <property type="entry name" value="TPR-like"/>
    <property type="match status" value="1"/>
</dbReference>
<protein>
    <submittedName>
        <fullName evidence="2">SusD/RagB family nutrient-binding outer membrane lipoprotein</fullName>
    </submittedName>
</protein>
<dbReference type="Gene3D" id="1.25.40.390">
    <property type="match status" value="1"/>
</dbReference>
<name>A0ABS1L0G7_9BACT</name>
<dbReference type="RefSeq" id="WP_202015500.1">
    <property type="nucleotide sequence ID" value="NZ_JAERRB010000014.1"/>
</dbReference>
<dbReference type="EMBL" id="JAERRB010000014">
    <property type="protein sequence ID" value="MBL0745200.1"/>
    <property type="molecule type" value="Genomic_DNA"/>
</dbReference>
<feature type="chain" id="PRO_5045875652" evidence="1">
    <location>
        <begin position="26"/>
        <end position="552"/>
    </location>
</feature>
<dbReference type="InterPro" id="IPR041662">
    <property type="entry name" value="SusD-like_2"/>
</dbReference>
<evidence type="ECO:0000313" key="2">
    <source>
        <dbReference type="EMBL" id="MBL0745200.1"/>
    </source>
</evidence>
<reference evidence="2 3" key="1">
    <citation type="submission" date="2021-01" db="EMBL/GenBank/DDBJ databases">
        <title>Chryseolinea sp. Jin1 Genome sequencing and assembly.</title>
        <authorList>
            <person name="Kim I."/>
        </authorList>
    </citation>
    <scope>NUCLEOTIDE SEQUENCE [LARGE SCALE GENOMIC DNA]</scope>
    <source>
        <strain evidence="2 3">Jin1</strain>
    </source>
</reference>
<keyword evidence="2" id="KW-0449">Lipoprotein</keyword>
<dbReference type="Proteomes" id="UP000613030">
    <property type="component" value="Unassembled WGS sequence"/>
</dbReference>
<dbReference type="InterPro" id="IPR011990">
    <property type="entry name" value="TPR-like_helical_dom_sf"/>
</dbReference>
<gene>
    <name evidence="2" type="ORF">JI741_28475</name>
</gene>
<feature type="signal peptide" evidence="1">
    <location>
        <begin position="1"/>
        <end position="25"/>
    </location>
</feature>
<keyword evidence="1" id="KW-0732">Signal</keyword>
<organism evidence="2 3">
    <name type="scientific">Chryseolinea lacunae</name>
    <dbReference type="NCBI Taxonomy" id="2801331"/>
    <lineage>
        <taxon>Bacteria</taxon>
        <taxon>Pseudomonadati</taxon>
        <taxon>Bacteroidota</taxon>
        <taxon>Cytophagia</taxon>
        <taxon>Cytophagales</taxon>
        <taxon>Fulvivirgaceae</taxon>
        <taxon>Chryseolinea</taxon>
    </lineage>
</organism>
<accession>A0ABS1L0G7</accession>
<dbReference type="PROSITE" id="PS51257">
    <property type="entry name" value="PROKAR_LIPOPROTEIN"/>
    <property type="match status" value="1"/>
</dbReference>
<sequence length="552" mass="60722">MKINIKRIQKSVLALSVVSLLSVTGCSDYLDVNTDPNNPLDSKLQQILPTVEAVIFESLGNGSGGLSDLTSQFVHHTVQRGTSNFYFVAGNEFSISNAWPNMYAGALMDINQMIRKGTETQSYHYLGVAQILKAYTYSMLVDVFGKAAYTEFGQAAANPFPKYDEGADVYPELFKLLDEAKTNLSKTVATAQKLGTDDLVYGTSSNAADKWIRFANSLKLKLYNNVRLTSMYDATAVEAILAEDKMINSVAGGFKLLYTSSNNPENRNPLFKQDYVDANANQIDPYFYLIMSNQSSSLTGAPLNPVLDGIVDPRVPYYFYNQLAGDPPQNAKYVASAKYGDFLSLWFASFNIDPNEGFDQAQSYTRVGLYPCGGAYDDGSGTTAGVAAGQNAGLGGAGYTRLYSYFHQLYTRAELSLTKSASGDARDLFEEAMYASFDEVNELAPIDIAAGTIKTYVDAVLAKYDAADDNGKLELILTEKWIATFGFSVDAYTDYRRTGYPIMFDPATDNNPLTILNRAYPLSFPYFTDDLQINPNAPAQRNPATDKVFWDN</sequence>
<keyword evidence="3" id="KW-1185">Reference proteome</keyword>
<proteinExistence type="predicted"/>
<evidence type="ECO:0000313" key="3">
    <source>
        <dbReference type="Proteomes" id="UP000613030"/>
    </source>
</evidence>
<comment type="caution">
    <text evidence="2">The sequence shown here is derived from an EMBL/GenBank/DDBJ whole genome shotgun (WGS) entry which is preliminary data.</text>
</comment>